<accession>A0A1Q9EYZ3</accession>
<keyword evidence="3" id="KW-1185">Reference proteome</keyword>
<feature type="compositionally biased region" description="Low complexity" evidence="1">
    <location>
        <begin position="16"/>
        <end position="27"/>
    </location>
</feature>
<dbReference type="Proteomes" id="UP000186817">
    <property type="component" value="Unassembled WGS sequence"/>
</dbReference>
<dbReference type="AlphaFoldDB" id="A0A1Q9EYZ3"/>
<comment type="caution">
    <text evidence="2">The sequence shown here is derived from an EMBL/GenBank/DDBJ whole genome shotgun (WGS) entry which is preliminary data.</text>
</comment>
<feature type="region of interest" description="Disordered" evidence="1">
    <location>
        <begin position="122"/>
        <end position="152"/>
    </location>
</feature>
<feature type="region of interest" description="Disordered" evidence="1">
    <location>
        <begin position="354"/>
        <end position="423"/>
    </location>
</feature>
<organism evidence="2 3">
    <name type="scientific">Symbiodinium microadriaticum</name>
    <name type="common">Dinoflagellate</name>
    <name type="synonym">Zooxanthella microadriatica</name>
    <dbReference type="NCBI Taxonomy" id="2951"/>
    <lineage>
        <taxon>Eukaryota</taxon>
        <taxon>Sar</taxon>
        <taxon>Alveolata</taxon>
        <taxon>Dinophyceae</taxon>
        <taxon>Suessiales</taxon>
        <taxon>Symbiodiniaceae</taxon>
        <taxon>Symbiodinium</taxon>
    </lineage>
</organism>
<evidence type="ECO:0000256" key="1">
    <source>
        <dbReference type="SAM" id="MobiDB-lite"/>
    </source>
</evidence>
<feature type="compositionally biased region" description="Basic residues" evidence="1">
    <location>
        <begin position="382"/>
        <end position="398"/>
    </location>
</feature>
<proteinExistence type="predicted"/>
<sequence>MSFWALFGGDCEEAAAEQVAAPQQPVQSRRKEDEPLRTPVGIDLNNDGKVDVVLTPDQLRALVLERQMALQAPVHKVTPPVPPVLVQPPSVVYQAPRVPPSKVPRGRWVWVPRTKLLEQERLLNSHHGSMAPTRKEGPQKSKGKGANAAEDSQKEALHFGYPQPLVAALQAIAARSTAGLFKDPVNVAADRTAQQLAQSHANVLDRLGKRLSGNARAKAALREAATAWIGKLGQHLMALSARLQNVAERLDSDQNEAIAELQAATMNLGAGAGDQVSQALGSLGPVWTTLQEDEILRLASALRAFSSVGMGASGSQAGFVPLASSPTGPLGTAMVEGSGLGGFASSQAFVGPAALGSTSSTPARSSISAESMDTSGADSAAKRRWNQRGNRHPRPSKSPRRELDLSAEPWPKAATGLTPERPSRVAGLEDEELIPAISTTQLTWKTAWFRVSRQCWEQGSAVVGQLAISECQEQALPLQHLTSDPAAVITEGEALWTLLGQVVQQLEADSEVLQLVERLRVWLGACREFPAAVPQVRQGLLLLAHATQGHLCSIDAAGPSTAQEWLYPAELLGQDIPLTGVLSATWDSLALRVLSTMPCPLREVPDEPDL</sequence>
<gene>
    <name evidence="2" type="ORF">AK812_SmicGene3490</name>
</gene>
<feature type="compositionally biased region" description="Low complexity" evidence="1">
    <location>
        <begin position="357"/>
        <end position="371"/>
    </location>
</feature>
<protein>
    <submittedName>
        <fullName evidence="2">Uncharacterized protein</fullName>
    </submittedName>
</protein>
<name>A0A1Q9EYZ3_SYMMI</name>
<dbReference type="OrthoDB" id="10312362at2759"/>
<evidence type="ECO:0000313" key="3">
    <source>
        <dbReference type="Proteomes" id="UP000186817"/>
    </source>
</evidence>
<feature type="region of interest" description="Disordered" evidence="1">
    <location>
        <begin position="16"/>
        <end position="44"/>
    </location>
</feature>
<evidence type="ECO:0000313" key="2">
    <source>
        <dbReference type="EMBL" id="OLQ12582.1"/>
    </source>
</evidence>
<dbReference type="EMBL" id="LSRX01000041">
    <property type="protein sequence ID" value="OLQ12582.1"/>
    <property type="molecule type" value="Genomic_DNA"/>
</dbReference>
<reference evidence="2 3" key="1">
    <citation type="submission" date="2016-02" db="EMBL/GenBank/DDBJ databases">
        <title>Genome analysis of coral dinoflagellate symbionts highlights evolutionary adaptations to a symbiotic lifestyle.</title>
        <authorList>
            <person name="Aranda M."/>
            <person name="Li Y."/>
            <person name="Liew Y.J."/>
            <person name="Baumgarten S."/>
            <person name="Simakov O."/>
            <person name="Wilson M."/>
            <person name="Piel J."/>
            <person name="Ashoor H."/>
            <person name="Bougouffa S."/>
            <person name="Bajic V.B."/>
            <person name="Ryu T."/>
            <person name="Ravasi T."/>
            <person name="Bayer T."/>
            <person name="Micklem G."/>
            <person name="Kim H."/>
            <person name="Bhak J."/>
            <person name="Lajeunesse T.C."/>
            <person name="Voolstra C.R."/>
        </authorList>
    </citation>
    <scope>NUCLEOTIDE SEQUENCE [LARGE SCALE GENOMIC DNA]</scope>
    <source>
        <strain evidence="2 3">CCMP2467</strain>
    </source>
</reference>